<dbReference type="Gene3D" id="3.40.50.720">
    <property type="entry name" value="NAD(P)-binding Rossmann-like Domain"/>
    <property type="match status" value="1"/>
</dbReference>
<accession>A0A7W6D3R8</accession>
<dbReference type="GO" id="GO:0005975">
    <property type="term" value="P:carbohydrate metabolic process"/>
    <property type="evidence" value="ECO:0007669"/>
    <property type="project" value="UniProtKB-ARBA"/>
</dbReference>
<dbReference type="EMBL" id="JACIEE010000003">
    <property type="protein sequence ID" value="MBB3976225.1"/>
    <property type="molecule type" value="Genomic_DNA"/>
</dbReference>
<protein>
    <submittedName>
        <fullName evidence="3">NAD(P)-dependent dehydrogenase (Short-subunit alcohol dehydrogenase family)</fullName>
    </submittedName>
</protein>
<gene>
    <name evidence="3" type="ORF">GGQ64_001414</name>
</gene>
<keyword evidence="2" id="KW-0560">Oxidoreductase</keyword>
<dbReference type="PANTHER" id="PTHR42760:SF115">
    <property type="entry name" value="3-OXOACYL-[ACYL-CARRIER-PROTEIN] REDUCTASE FABG"/>
    <property type="match status" value="1"/>
</dbReference>
<comment type="similarity">
    <text evidence="1">Belongs to the short-chain dehydrogenases/reductases (SDR) family.</text>
</comment>
<evidence type="ECO:0000313" key="3">
    <source>
        <dbReference type="EMBL" id="MBB3976225.1"/>
    </source>
</evidence>
<dbReference type="RefSeq" id="WP_183801203.1">
    <property type="nucleotide sequence ID" value="NZ_JACIEE010000003.1"/>
</dbReference>
<dbReference type="Pfam" id="PF13561">
    <property type="entry name" value="adh_short_C2"/>
    <property type="match status" value="1"/>
</dbReference>
<dbReference type="PANTHER" id="PTHR42760">
    <property type="entry name" value="SHORT-CHAIN DEHYDROGENASES/REDUCTASES FAMILY MEMBER"/>
    <property type="match status" value="1"/>
</dbReference>
<dbReference type="SUPFAM" id="SSF51735">
    <property type="entry name" value="NAD(P)-binding Rossmann-fold domains"/>
    <property type="match status" value="1"/>
</dbReference>
<name>A0A7W6D3R8_9HYPH</name>
<dbReference type="Proteomes" id="UP000574761">
    <property type="component" value="Unassembled WGS sequence"/>
</dbReference>
<sequence length="258" mass="27269">MSFEKRFKTSGDVAVVTGGGRSIGFQTALALGEAGAHVVIIEPREEMGRGAVGQMEAKGYKAELIAGDVTDSGRMTAIADELANRGTPATILINNAGIGESGVPSEAVTDDAWLRMMNVNINGVFWCSRAFGSHMVKAKRGSIVNLGSMSGTIANRPQPQTPYNVSKAAVHHMTRSMAAEWAQYNVRVNAVAPTYIETPMVSANPLNAERLPLWLKDTPMGRMGQADEVAAAILFLASDAASLITGAVLPVDGGYTCW</sequence>
<dbReference type="InterPro" id="IPR036291">
    <property type="entry name" value="NAD(P)-bd_dom_sf"/>
</dbReference>
<dbReference type="PRINTS" id="PR00081">
    <property type="entry name" value="GDHRDH"/>
</dbReference>
<dbReference type="PROSITE" id="PS00061">
    <property type="entry name" value="ADH_SHORT"/>
    <property type="match status" value="1"/>
</dbReference>
<evidence type="ECO:0000256" key="1">
    <source>
        <dbReference type="ARBA" id="ARBA00006484"/>
    </source>
</evidence>
<evidence type="ECO:0000256" key="2">
    <source>
        <dbReference type="ARBA" id="ARBA00023002"/>
    </source>
</evidence>
<keyword evidence="4" id="KW-1185">Reference proteome</keyword>
<reference evidence="3 4" key="1">
    <citation type="submission" date="2020-08" db="EMBL/GenBank/DDBJ databases">
        <title>Genomic Encyclopedia of Type Strains, Phase IV (KMG-IV): sequencing the most valuable type-strain genomes for metagenomic binning, comparative biology and taxonomic classification.</title>
        <authorList>
            <person name="Goeker M."/>
        </authorList>
    </citation>
    <scope>NUCLEOTIDE SEQUENCE [LARGE SCALE GENOMIC DNA]</scope>
    <source>
        <strain evidence="3 4">DSM 100211</strain>
    </source>
</reference>
<dbReference type="PRINTS" id="PR00080">
    <property type="entry name" value="SDRFAMILY"/>
</dbReference>
<dbReference type="AlphaFoldDB" id="A0A7W6D3R8"/>
<proteinExistence type="inferred from homology"/>
<dbReference type="FunFam" id="3.40.50.720:FF:000240">
    <property type="entry name" value="SDR family oxidoreductase"/>
    <property type="match status" value="1"/>
</dbReference>
<dbReference type="InterPro" id="IPR002347">
    <property type="entry name" value="SDR_fam"/>
</dbReference>
<dbReference type="GO" id="GO:0016616">
    <property type="term" value="F:oxidoreductase activity, acting on the CH-OH group of donors, NAD or NADP as acceptor"/>
    <property type="evidence" value="ECO:0007669"/>
    <property type="project" value="TreeGrafter"/>
</dbReference>
<organism evidence="3 4">
    <name type="scientific">Mycoplana azooxidifex</name>
    <dbReference type="NCBI Taxonomy" id="1636188"/>
    <lineage>
        <taxon>Bacteria</taxon>
        <taxon>Pseudomonadati</taxon>
        <taxon>Pseudomonadota</taxon>
        <taxon>Alphaproteobacteria</taxon>
        <taxon>Hyphomicrobiales</taxon>
        <taxon>Rhizobiaceae</taxon>
        <taxon>Mycoplana</taxon>
    </lineage>
</organism>
<evidence type="ECO:0000313" key="4">
    <source>
        <dbReference type="Proteomes" id="UP000574761"/>
    </source>
</evidence>
<comment type="caution">
    <text evidence="3">The sequence shown here is derived from an EMBL/GenBank/DDBJ whole genome shotgun (WGS) entry which is preliminary data.</text>
</comment>
<dbReference type="InterPro" id="IPR020904">
    <property type="entry name" value="Sc_DH/Rdtase_CS"/>
</dbReference>